<gene>
    <name evidence="3" type="ORF">FHS40_004359</name>
</gene>
<feature type="domain" description="A-factor biosynthesis hotdog" evidence="2">
    <location>
        <begin position="116"/>
        <end position="247"/>
    </location>
</feature>
<organism evidence="3 4">
    <name type="scientific">Streptomyces spectabilis</name>
    <dbReference type="NCBI Taxonomy" id="68270"/>
    <lineage>
        <taxon>Bacteria</taxon>
        <taxon>Bacillati</taxon>
        <taxon>Actinomycetota</taxon>
        <taxon>Actinomycetes</taxon>
        <taxon>Kitasatosporales</taxon>
        <taxon>Streptomycetaceae</taxon>
        <taxon>Streptomyces</taxon>
    </lineage>
</organism>
<dbReference type="EMBL" id="JACHJD010000007">
    <property type="protein sequence ID" value="MBB5105264.1"/>
    <property type="molecule type" value="Genomic_DNA"/>
</dbReference>
<dbReference type="RefSeq" id="WP_150514152.1">
    <property type="nucleotide sequence ID" value="NZ_BMSQ01000028.1"/>
</dbReference>
<evidence type="ECO:0000259" key="2">
    <source>
        <dbReference type="Pfam" id="PF03756"/>
    </source>
</evidence>
<protein>
    <recommendedName>
        <fullName evidence="2">A-factor biosynthesis hotdog domain-containing protein</fullName>
    </recommendedName>
</protein>
<proteinExistence type="predicted"/>
<evidence type="ECO:0000313" key="4">
    <source>
        <dbReference type="Proteomes" id="UP000549009"/>
    </source>
</evidence>
<feature type="region of interest" description="Disordered" evidence="1">
    <location>
        <begin position="1"/>
        <end position="26"/>
    </location>
</feature>
<evidence type="ECO:0000256" key="1">
    <source>
        <dbReference type="SAM" id="MobiDB-lite"/>
    </source>
</evidence>
<evidence type="ECO:0000313" key="3">
    <source>
        <dbReference type="EMBL" id="MBB5105264.1"/>
    </source>
</evidence>
<accession>A0A7W8AV51</accession>
<dbReference type="InterPro" id="IPR005509">
    <property type="entry name" value="AfsA_hotdog_dom"/>
</dbReference>
<dbReference type="OrthoDB" id="7838374at2"/>
<dbReference type="Proteomes" id="UP000549009">
    <property type="component" value="Unassembled WGS sequence"/>
</dbReference>
<feature type="compositionally biased region" description="Basic and acidic residues" evidence="1">
    <location>
        <begin position="10"/>
        <end position="26"/>
    </location>
</feature>
<name>A0A7W8AV51_STRST</name>
<dbReference type="AlphaFoldDB" id="A0A7W8AV51"/>
<reference evidence="3 4" key="1">
    <citation type="submission" date="2020-08" db="EMBL/GenBank/DDBJ databases">
        <title>Genomic Encyclopedia of Type Strains, Phase III (KMG-III): the genomes of soil and plant-associated and newly described type strains.</title>
        <authorList>
            <person name="Whitman W."/>
        </authorList>
    </citation>
    <scope>NUCLEOTIDE SEQUENCE [LARGE SCALE GENOMIC DNA]</scope>
    <source>
        <strain evidence="3 4">CECT 3146</strain>
    </source>
</reference>
<dbReference type="Pfam" id="PF03756">
    <property type="entry name" value="AfsA"/>
    <property type="match status" value="1"/>
</dbReference>
<keyword evidence="4" id="KW-1185">Reference proteome</keyword>
<comment type="caution">
    <text evidence="3">The sequence shown here is derived from an EMBL/GenBank/DDBJ whole genome shotgun (WGS) entry which is preliminary data.</text>
</comment>
<sequence>MLHESAGAAADRRRSSRSRPEGEGEGGDLRHVILVADRFAQFADGEQVLTVSECTALAAAGKAEPADGEWMLHLGQGIERSDLDALLDDGATKKGSGMRLAAPGLPLSRPVRPPVVHKHRAENVLLADFRNFSATHCAAGLRIHRDNEHLLDHHATRHVPGMLIVEAMRQICTAQFETSHRPGSPSEYAGIWHRIDISFDSFLFPLHAEVHSVITEFDEARKSSLRFRTTTSARQNGGVVARAEIEYSMVKQERIDLLEHRKAAGAVQSQLAGPQGL</sequence>